<protein>
    <submittedName>
        <fullName evidence="7">Lipopolysaccharide export system protein LptC</fullName>
    </submittedName>
</protein>
<proteinExistence type="predicted"/>
<dbReference type="Proteomes" id="UP000032414">
    <property type="component" value="Chromosome I"/>
</dbReference>
<dbReference type="PANTHER" id="PTHR37481:SF1">
    <property type="entry name" value="LIPOPOLYSACCHARIDE EXPORT SYSTEM PROTEIN LPTC"/>
    <property type="match status" value="1"/>
</dbReference>
<keyword evidence="2" id="KW-0997">Cell inner membrane</keyword>
<evidence type="ECO:0000313" key="9">
    <source>
        <dbReference type="Proteomes" id="UP000182998"/>
    </source>
</evidence>
<dbReference type="Pfam" id="PF06835">
    <property type="entry name" value="LptC"/>
    <property type="match status" value="1"/>
</dbReference>
<organism evidence="6 8">
    <name type="scientific">Legionella micdadei</name>
    <name type="common">Tatlockia micdadei</name>
    <dbReference type="NCBI Taxonomy" id="451"/>
    <lineage>
        <taxon>Bacteria</taxon>
        <taxon>Pseudomonadati</taxon>
        <taxon>Pseudomonadota</taxon>
        <taxon>Gammaproteobacteria</taxon>
        <taxon>Legionellales</taxon>
        <taxon>Legionellaceae</taxon>
        <taxon>Legionella</taxon>
    </lineage>
</organism>
<keyword evidence="1" id="KW-1003">Cell membrane</keyword>
<evidence type="ECO:0000256" key="5">
    <source>
        <dbReference type="ARBA" id="ARBA00023136"/>
    </source>
</evidence>
<dbReference type="KEGG" id="tmc:LMI_1232"/>
<dbReference type="STRING" id="451.B6N58_09355"/>
<dbReference type="AlphaFoldDB" id="A0A098GDG7"/>
<reference evidence="8" key="2">
    <citation type="submission" date="2014-09" db="EMBL/GenBank/DDBJ databases">
        <authorList>
            <person name="Gomez-Valero L."/>
        </authorList>
    </citation>
    <scope>NUCLEOTIDE SEQUENCE [LARGE SCALE GENOMIC DNA]</scope>
    <source>
        <strain evidence="8">ATCC33218</strain>
    </source>
</reference>
<reference evidence="7 9" key="3">
    <citation type="submission" date="2016-10" db="EMBL/GenBank/DDBJ databases">
        <authorList>
            <person name="Varghese N."/>
            <person name="Submissions S."/>
        </authorList>
    </citation>
    <scope>NUCLEOTIDE SEQUENCE [LARGE SCALE GENOMIC DNA]</scope>
    <source>
        <strain evidence="7 9">ATCC 33218</strain>
    </source>
</reference>
<dbReference type="PATRIC" id="fig|451.8.peg.1762"/>
<evidence type="ECO:0000256" key="4">
    <source>
        <dbReference type="ARBA" id="ARBA00022989"/>
    </source>
</evidence>
<keyword evidence="4" id="KW-1133">Transmembrane helix</keyword>
<dbReference type="InterPro" id="IPR010664">
    <property type="entry name" value="LipoPS_assembly_LptC-rel"/>
</dbReference>
<dbReference type="NCBIfam" id="TIGR04409">
    <property type="entry name" value="LptC_YrbK"/>
    <property type="match status" value="1"/>
</dbReference>
<dbReference type="GO" id="GO:0005886">
    <property type="term" value="C:plasma membrane"/>
    <property type="evidence" value="ECO:0007669"/>
    <property type="project" value="InterPro"/>
</dbReference>
<accession>A0A098GDG7</accession>
<dbReference type="EMBL" id="FMVN01000001">
    <property type="protein sequence ID" value="SCX81140.1"/>
    <property type="molecule type" value="Genomic_DNA"/>
</dbReference>
<dbReference type="GO" id="GO:0017089">
    <property type="term" value="F:glycolipid transfer activity"/>
    <property type="evidence" value="ECO:0007669"/>
    <property type="project" value="TreeGrafter"/>
</dbReference>
<dbReference type="PANTHER" id="PTHR37481">
    <property type="entry name" value="LIPOPOLYSACCHARIDE EXPORT SYSTEM PROTEIN LPTC"/>
    <property type="match status" value="1"/>
</dbReference>
<dbReference type="OrthoDB" id="5731914at2"/>
<keyword evidence="3" id="KW-0812">Transmembrane</keyword>
<evidence type="ECO:0000313" key="8">
    <source>
        <dbReference type="Proteomes" id="UP000032414"/>
    </source>
</evidence>
<dbReference type="Gene3D" id="2.60.450.10">
    <property type="entry name" value="Lipopolysaccharide (LPS) transport protein A like domain"/>
    <property type="match status" value="1"/>
</dbReference>
<dbReference type="Proteomes" id="UP000182998">
    <property type="component" value="Unassembled WGS sequence"/>
</dbReference>
<dbReference type="EMBL" id="LN614830">
    <property type="protein sequence ID" value="CEG60543.1"/>
    <property type="molecule type" value="Genomic_DNA"/>
</dbReference>
<dbReference type="HOGENOM" id="CLU_1426379_0_0_6"/>
<keyword evidence="9" id="KW-1185">Reference proteome</keyword>
<evidence type="ECO:0000256" key="1">
    <source>
        <dbReference type="ARBA" id="ARBA00022475"/>
    </source>
</evidence>
<dbReference type="InterPro" id="IPR052363">
    <property type="entry name" value="LPS_export_LptC"/>
</dbReference>
<dbReference type="GO" id="GO:0015221">
    <property type="term" value="F:lipopolysaccharide transmembrane transporter activity"/>
    <property type="evidence" value="ECO:0007669"/>
    <property type="project" value="InterPro"/>
</dbReference>
<dbReference type="InterPro" id="IPR026265">
    <property type="entry name" value="LptC"/>
</dbReference>
<dbReference type="GO" id="GO:0030288">
    <property type="term" value="C:outer membrane-bounded periplasmic space"/>
    <property type="evidence" value="ECO:0007669"/>
    <property type="project" value="TreeGrafter"/>
</dbReference>
<evidence type="ECO:0000256" key="2">
    <source>
        <dbReference type="ARBA" id="ARBA00022519"/>
    </source>
</evidence>
<sequence length="192" mass="21535">MNAAKQAAWLFCLLVALAGSGWYYASSKSVTRLDEQTLSNSADMMITHLSVKQFDYAGKIINYLIAPEVRHVPNNNMHFFTSPRLALSEANQPAWEIKSKNAQAINGGEKIIFTNDVVIHQNKGEHNQESTLKTQEITYLPKDKIATSQATVHFEQPGRIVRSEGIKIHLADKRVQLLSQARATFEPKRDDA</sequence>
<reference evidence="6" key="1">
    <citation type="submission" date="2014-09" db="EMBL/GenBank/DDBJ databases">
        <authorList>
            <person name="GOMEZ-VALERO Laura"/>
        </authorList>
    </citation>
    <scope>NUCLEOTIDE SEQUENCE</scope>
    <source>
        <strain evidence="6">ATCC33218</strain>
    </source>
</reference>
<name>A0A098GDG7_LEGMI</name>
<evidence type="ECO:0000256" key="3">
    <source>
        <dbReference type="ARBA" id="ARBA00022692"/>
    </source>
</evidence>
<evidence type="ECO:0000313" key="7">
    <source>
        <dbReference type="EMBL" id="SCX81140.1"/>
    </source>
</evidence>
<gene>
    <name evidence="6" type="ORF">LMI_1232</name>
    <name evidence="7" type="ORF">SAMN02982997_00125</name>
</gene>
<dbReference type="RefSeq" id="WP_045098941.1">
    <property type="nucleotide sequence ID" value="NZ_CP020614.1"/>
</dbReference>
<evidence type="ECO:0000313" key="6">
    <source>
        <dbReference type="EMBL" id="CEG60543.1"/>
    </source>
</evidence>
<keyword evidence="5" id="KW-0472">Membrane</keyword>